<evidence type="ECO:0000313" key="3">
    <source>
        <dbReference type="Proteomes" id="UP000655287"/>
    </source>
</evidence>
<organism evidence="2 3">
    <name type="scientific">Sphaerisporangium rufum</name>
    <dbReference type="NCBI Taxonomy" id="1381558"/>
    <lineage>
        <taxon>Bacteria</taxon>
        <taxon>Bacillati</taxon>
        <taxon>Actinomycetota</taxon>
        <taxon>Actinomycetes</taxon>
        <taxon>Streptosporangiales</taxon>
        <taxon>Streptosporangiaceae</taxon>
        <taxon>Sphaerisporangium</taxon>
    </lineage>
</organism>
<proteinExistence type="predicted"/>
<feature type="region of interest" description="Disordered" evidence="1">
    <location>
        <begin position="1"/>
        <end position="26"/>
    </location>
</feature>
<name>A0A919R6M0_9ACTN</name>
<evidence type="ECO:0000256" key="1">
    <source>
        <dbReference type="SAM" id="MobiDB-lite"/>
    </source>
</evidence>
<evidence type="ECO:0000313" key="2">
    <source>
        <dbReference type="EMBL" id="GII80093.1"/>
    </source>
</evidence>
<keyword evidence="3" id="KW-1185">Reference proteome</keyword>
<gene>
    <name evidence="2" type="ORF">Sru01_50750</name>
</gene>
<accession>A0A919R6M0</accession>
<dbReference type="Proteomes" id="UP000655287">
    <property type="component" value="Unassembled WGS sequence"/>
</dbReference>
<sequence length="52" mass="5399">MGDAPLPVRRGDVSFNEPPVGQDGNNVARVDGDQAAEEDLVACEESAWGSVA</sequence>
<dbReference type="EMBL" id="BOOU01000068">
    <property type="protein sequence ID" value="GII80093.1"/>
    <property type="molecule type" value="Genomic_DNA"/>
</dbReference>
<comment type="caution">
    <text evidence="2">The sequence shown here is derived from an EMBL/GenBank/DDBJ whole genome shotgun (WGS) entry which is preliminary data.</text>
</comment>
<dbReference type="AlphaFoldDB" id="A0A919R6M0"/>
<reference evidence="2" key="1">
    <citation type="submission" date="2021-01" db="EMBL/GenBank/DDBJ databases">
        <title>Whole genome shotgun sequence of Sphaerisporangium rufum NBRC 109079.</title>
        <authorList>
            <person name="Komaki H."/>
            <person name="Tamura T."/>
        </authorList>
    </citation>
    <scope>NUCLEOTIDE SEQUENCE</scope>
    <source>
        <strain evidence="2">NBRC 109079</strain>
    </source>
</reference>
<protein>
    <submittedName>
        <fullName evidence="2">Uncharacterized protein</fullName>
    </submittedName>
</protein>